<dbReference type="InterPro" id="IPR010921">
    <property type="entry name" value="Trp_repressor/repl_initiator"/>
</dbReference>
<name>A0AAU7Q9L3_9GAMM</name>
<organism evidence="1">
    <name type="scientific">Acerihabitans sp. KWT182</name>
    <dbReference type="NCBI Taxonomy" id="3157919"/>
    <lineage>
        <taxon>Bacteria</taxon>
        <taxon>Pseudomonadati</taxon>
        <taxon>Pseudomonadota</taxon>
        <taxon>Gammaproteobacteria</taxon>
        <taxon>Enterobacterales</taxon>
        <taxon>Pectobacteriaceae</taxon>
        <taxon>Acerihabitans</taxon>
    </lineage>
</organism>
<gene>
    <name evidence="1" type="ORF">ABK905_26265</name>
</gene>
<protein>
    <recommendedName>
        <fullName evidence="2">Transposase</fullName>
    </recommendedName>
</protein>
<evidence type="ECO:0008006" key="2">
    <source>
        <dbReference type="Google" id="ProtNLM"/>
    </source>
</evidence>
<dbReference type="EMBL" id="CP157947">
    <property type="protein sequence ID" value="XBS69750.1"/>
    <property type="molecule type" value="Genomic_DNA"/>
</dbReference>
<dbReference type="SUPFAM" id="SSF48295">
    <property type="entry name" value="TrpR-like"/>
    <property type="match status" value="1"/>
</dbReference>
<accession>A0AAU7Q9L3</accession>
<sequence>MTFWLEKKSNESNLTKRSNMIFKAKWIKRQRYNYTDEQKKAIIFEALHRNASVYDTAIHYGIAQPDIYKWCKKLFGIKWSDISLIRNKTSHYFLQKFAAGSAIMAQENNLKINLQSEIVPAFAYDDRATGASFPDPNGNSIQISQ</sequence>
<reference evidence="1" key="1">
    <citation type="submission" date="2024-06" db="EMBL/GenBank/DDBJ databases">
        <authorList>
            <person name="Coelho C."/>
            <person name="Bento M."/>
            <person name="Garcia E."/>
            <person name="Camelo A."/>
            <person name="Brandao I."/>
            <person name="Espirito Santo C."/>
            <person name="Trovao J."/>
            <person name="Verissimo A."/>
            <person name="Costa J."/>
            <person name="Tiago I."/>
        </authorList>
    </citation>
    <scope>NUCLEOTIDE SEQUENCE</scope>
    <source>
        <strain evidence="1">KWT182</strain>
    </source>
</reference>
<dbReference type="AlphaFoldDB" id="A0AAU7Q9L3"/>
<dbReference type="GO" id="GO:0043565">
    <property type="term" value="F:sequence-specific DNA binding"/>
    <property type="evidence" value="ECO:0007669"/>
    <property type="project" value="InterPro"/>
</dbReference>
<proteinExistence type="predicted"/>
<evidence type="ECO:0000313" key="1">
    <source>
        <dbReference type="EMBL" id="XBS69750.1"/>
    </source>
</evidence>